<keyword evidence="1" id="KW-0472">Membrane</keyword>
<gene>
    <name evidence="3" type="ORF">DTPHA_602381</name>
    <name evidence="2" type="ORF">EB12_02402</name>
</gene>
<feature type="transmembrane region" description="Helical" evidence="1">
    <location>
        <begin position="12"/>
        <end position="30"/>
    </location>
</feature>
<evidence type="ECO:0000256" key="1">
    <source>
        <dbReference type="SAM" id="Phobius"/>
    </source>
</evidence>
<organism evidence="2 5">
    <name type="scientific">Enterococcus faecium</name>
    <name type="common">Streptococcus faecium</name>
    <dbReference type="NCBI Taxonomy" id="1352"/>
    <lineage>
        <taxon>Bacteria</taxon>
        <taxon>Bacillati</taxon>
        <taxon>Bacillota</taxon>
        <taxon>Bacilli</taxon>
        <taxon>Lactobacillales</taxon>
        <taxon>Enterococcaceae</taxon>
        <taxon>Enterococcus</taxon>
    </lineage>
</organism>
<evidence type="ECO:0000313" key="3">
    <source>
        <dbReference type="EMBL" id="SAM51451.1"/>
    </source>
</evidence>
<sequence>MNKKDKNLSYKDLLYVIVVVAVGTFMILKVPELFR</sequence>
<protein>
    <submittedName>
        <fullName evidence="2">Uncharacterized protein</fullName>
    </submittedName>
</protein>
<dbReference type="EMBL" id="FKLM01000054">
    <property type="protein sequence ID" value="SAM51451.1"/>
    <property type="molecule type" value="Genomic_DNA"/>
</dbReference>
<name>A0A242JBW3_ENTFC</name>
<evidence type="ECO:0000313" key="4">
    <source>
        <dbReference type="Proteomes" id="UP000183509"/>
    </source>
</evidence>
<evidence type="ECO:0000313" key="5">
    <source>
        <dbReference type="Proteomes" id="UP000253144"/>
    </source>
</evidence>
<proteinExistence type="predicted"/>
<dbReference type="Proteomes" id="UP000183509">
    <property type="component" value="Unassembled WGS sequence"/>
</dbReference>
<dbReference type="AlphaFoldDB" id="A0A242JBW3"/>
<keyword evidence="1" id="KW-0812">Transmembrane</keyword>
<reference evidence="3 4" key="2">
    <citation type="submission" date="2016-04" db="EMBL/GenBank/DDBJ databases">
        <authorList>
            <person name="Millard A."/>
        </authorList>
    </citation>
    <scope>NUCLEOTIDE SEQUENCE [LARGE SCALE GENOMIC DNA]</scope>
    <source>
        <strain evidence="3">Isolate 22</strain>
    </source>
</reference>
<dbReference type="EMBL" id="LEQJ01000015">
    <property type="protein sequence ID" value="RBS28226.1"/>
    <property type="molecule type" value="Genomic_DNA"/>
</dbReference>
<comment type="caution">
    <text evidence="2">The sequence shown here is derived from an EMBL/GenBank/DDBJ whole genome shotgun (WGS) entry which is preliminary data.</text>
</comment>
<evidence type="ECO:0000313" key="2">
    <source>
        <dbReference type="EMBL" id="RBS28226.1"/>
    </source>
</evidence>
<keyword evidence="1" id="KW-1133">Transmembrane helix</keyword>
<reference evidence="2 5" key="1">
    <citation type="submission" date="2015-06" db="EMBL/GenBank/DDBJ databases">
        <title>The Genome Sequence of Enterococcus faecium 131EA1.</title>
        <authorList>
            <consortium name="The Broad Institute Genomics Platform"/>
            <consortium name="The Broad Institute Genome Sequencing Center for Infectious Disease"/>
            <person name="Earl A.M."/>
            <person name="Van Tyne D."/>
            <person name="Lebreton F."/>
            <person name="Saavedra J.T."/>
            <person name="Gilmore M.S."/>
            <person name="Manson Mcguire A."/>
            <person name="Clock S."/>
            <person name="Crupain M."/>
            <person name="Rangan U."/>
            <person name="Young S."/>
            <person name="Abouelleil A."/>
            <person name="Cao P."/>
            <person name="Chapman S.B."/>
            <person name="Griggs A."/>
            <person name="Priest M."/>
            <person name="Shea T."/>
            <person name="Wortman J."/>
            <person name="Nusbaum C."/>
            <person name="Birren B."/>
        </authorList>
    </citation>
    <scope>NUCLEOTIDE SEQUENCE [LARGE SCALE GENOMIC DNA]</scope>
    <source>
        <strain evidence="2 5">131EA1</strain>
    </source>
</reference>
<accession>A0A242JBW3</accession>
<dbReference type="Proteomes" id="UP000253144">
    <property type="component" value="Unassembled WGS sequence"/>
</dbReference>